<evidence type="ECO:0000256" key="6">
    <source>
        <dbReference type="ARBA" id="ARBA00023004"/>
    </source>
</evidence>
<feature type="chain" id="PRO_5045766645" evidence="8">
    <location>
        <begin position="22"/>
        <end position="393"/>
    </location>
</feature>
<reference evidence="10 11" key="1">
    <citation type="submission" date="2024-04" db="EMBL/GenBank/DDBJ databases">
        <title>Flavobacterium sp. DGU11 16S ribosomal RNA gene Genome sequencing and assembly.</title>
        <authorList>
            <person name="Park S."/>
        </authorList>
    </citation>
    <scope>NUCLEOTIDE SEQUENCE [LARGE SCALE GENOMIC DNA]</scope>
    <source>
        <strain evidence="10 11">DGU11</strain>
    </source>
</reference>
<dbReference type="GO" id="GO:0004601">
    <property type="term" value="F:peroxidase activity"/>
    <property type="evidence" value="ECO:0007669"/>
    <property type="project" value="UniProtKB-KW"/>
</dbReference>
<dbReference type="InterPro" id="IPR004852">
    <property type="entry name" value="Di-haem_cyt_c_peroxidsae"/>
</dbReference>
<comment type="subcellular location">
    <subcellularLocation>
        <location evidence="1">Cell envelope</location>
    </subcellularLocation>
</comment>
<dbReference type="RefSeq" id="WP_341698191.1">
    <property type="nucleotide sequence ID" value="NZ_JBBYHR010000010.1"/>
</dbReference>
<organism evidence="10 11">
    <name type="scientific">Flavobacterium arundinis</name>
    <dbReference type="NCBI Taxonomy" id="3139143"/>
    <lineage>
        <taxon>Bacteria</taxon>
        <taxon>Pseudomonadati</taxon>
        <taxon>Bacteroidota</taxon>
        <taxon>Flavobacteriia</taxon>
        <taxon>Flavobacteriales</taxon>
        <taxon>Flavobacteriaceae</taxon>
        <taxon>Flavobacterium</taxon>
    </lineage>
</organism>
<gene>
    <name evidence="10" type="ORF">AAEO56_16590</name>
</gene>
<keyword evidence="10" id="KW-0575">Peroxidase</keyword>
<feature type="signal peptide" evidence="8">
    <location>
        <begin position="1"/>
        <end position="21"/>
    </location>
</feature>
<keyword evidence="11" id="KW-1185">Reference proteome</keyword>
<dbReference type="Proteomes" id="UP001464555">
    <property type="component" value="Unassembled WGS sequence"/>
</dbReference>
<evidence type="ECO:0000313" key="11">
    <source>
        <dbReference type="Proteomes" id="UP001464555"/>
    </source>
</evidence>
<feature type="domain" description="Cytochrome c" evidence="9">
    <location>
        <begin position="73"/>
        <end position="182"/>
    </location>
</feature>
<evidence type="ECO:0000256" key="4">
    <source>
        <dbReference type="ARBA" id="ARBA00022729"/>
    </source>
</evidence>
<evidence type="ECO:0000256" key="1">
    <source>
        <dbReference type="ARBA" id="ARBA00004196"/>
    </source>
</evidence>
<protein>
    <submittedName>
        <fullName evidence="10">Cytochrome-c peroxidase</fullName>
    </submittedName>
</protein>
<dbReference type="PANTHER" id="PTHR30600">
    <property type="entry name" value="CYTOCHROME C PEROXIDASE-RELATED"/>
    <property type="match status" value="1"/>
</dbReference>
<feature type="domain" description="Cytochrome c" evidence="9">
    <location>
        <begin position="239"/>
        <end position="378"/>
    </location>
</feature>
<dbReference type="PANTHER" id="PTHR30600:SF10">
    <property type="entry name" value="BLL6722 PROTEIN"/>
    <property type="match status" value="1"/>
</dbReference>
<keyword evidence="3 7" id="KW-0479">Metal-binding</keyword>
<dbReference type="PROSITE" id="PS51257">
    <property type="entry name" value="PROKAR_LIPOPROTEIN"/>
    <property type="match status" value="1"/>
</dbReference>
<sequence>MKKCVYLLGSLSLSVLFSCNSSDSDYKAIDPYENIKATFGSNIDPENLYNYAGQQVPGYITKDNSGANPVTDKVATLGRVLFYDVNLSSNNTVSCASCHKQEHAFSDTAVASTGVNGTTTRHTMRLINTRFAAETHFFWDERALSLEQQTTMPVRNHGEMGFSGENGDQSFDDLILKLGSLGYYKELFTFVYGNDEITEEKIQQALAQFVRSIQSFDSKYDTGRAIAGNDGPPFPNFTQQENQGKDLFLRPPAFNQNAERINGGVGCAGCHRIPEFDIDPAVRNNGLIANLSGGGFDTANTRAPSLRDLVKADGTLNGPLMHNGQFATLEDAILHYNIISTANNNNLDNRLMPGGIGQKLNMTQDEVNALAAFLKTLTGTNVYTDAKWGNPFQ</sequence>
<keyword evidence="2 7" id="KW-0349">Heme</keyword>
<dbReference type="InterPro" id="IPR036909">
    <property type="entry name" value="Cyt_c-like_dom_sf"/>
</dbReference>
<dbReference type="PROSITE" id="PS51007">
    <property type="entry name" value="CYTC"/>
    <property type="match status" value="2"/>
</dbReference>
<keyword evidence="4 8" id="KW-0732">Signal</keyword>
<keyword evidence="5" id="KW-0560">Oxidoreductase</keyword>
<evidence type="ECO:0000256" key="2">
    <source>
        <dbReference type="ARBA" id="ARBA00022617"/>
    </source>
</evidence>
<dbReference type="Gene3D" id="1.10.760.10">
    <property type="entry name" value="Cytochrome c-like domain"/>
    <property type="match status" value="2"/>
</dbReference>
<evidence type="ECO:0000256" key="7">
    <source>
        <dbReference type="PROSITE-ProRule" id="PRU00433"/>
    </source>
</evidence>
<proteinExistence type="predicted"/>
<dbReference type="Pfam" id="PF03150">
    <property type="entry name" value="CCP_MauG"/>
    <property type="match status" value="1"/>
</dbReference>
<dbReference type="InterPro" id="IPR009056">
    <property type="entry name" value="Cyt_c-like_dom"/>
</dbReference>
<comment type="caution">
    <text evidence="10">The sequence shown here is derived from an EMBL/GenBank/DDBJ whole genome shotgun (WGS) entry which is preliminary data.</text>
</comment>
<dbReference type="SUPFAM" id="SSF46626">
    <property type="entry name" value="Cytochrome c"/>
    <property type="match status" value="2"/>
</dbReference>
<evidence type="ECO:0000313" key="10">
    <source>
        <dbReference type="EMBL" id="MEL1245894.1"/>
    </source>
</evidence>
<keyword evidence="6 7" id="KW-0408">Iron</keyword>
<evidence type="ECO:0000259" key="9">
    <source>
        <dbReference type="PROSITE" id="PS51007"/>
    </source>
</evidence>
<name>A0ABU9I0F0_9FLAO</name>
<evidence type="ECO:0000256" key="8">
    <source>
        <dbReference type="SAM" id="SignalP"/>
    </source>
</evidence>
<evidence type="ECO:0000256" key="3">
    <source>
        <dbReference type="ARBA" id="ARBA00022723"/>
    </source>
</evidence>
<dbReference type="EMBL" id="JBBYHR010000010">
    <property type="protein sequence ID" value="MEL1245894.1"/>
    <property type="molecule type" value="Genomic_DNA"/>
</dbReference>
<accession>A0ABU9I0F0</accession>
<evidence type="ECO:0000256" key="5">
    <source>
        <dbReference type="ARBA" id="ARBA00023002"/>
    </source>
</evidence>
<dbReference type="InterPro" id="IPR051395">
    <property type="entry name" value="Cytochrome_c_Peroxidase/MauG"/>
</dbReference>